<reference evidence="3 4" key="1">
    <citation type="submission" date="2021-02" db="EMBL/GenBank/DDBJ databases">
        <title>Plant Genome Project.</title>
        <authorList>
            <person name="Zhang R.-G."/>
        </authorList>
    </citation>
    <scope>NUCLEOTIDE SEQUENCE [LARGE SCALE GENOMIC DNA]</scope>
    <source>
        <tissue evidence="3">Leaves</tissue>
    </source>
</reference>
<dbReference type="Gene3D" id="2.60.120.10">
    <property type="entry name" value="Jelly Rolls"/>
    <property type="match status" value="1"/>
</dbReference>
<proteinExistence type="predicted"/>
<evidence type="ECO:0000256" key="2">
    <source>
        <dbReference type="SAM" id="SignalP"/>
    </source>
</evidence>
<dbReference type="InterPro" id="IPR014710">
    <property type="entry name" value="RmlC-like_jellyroll"/>
</dbReference>
<feature type="chain" id="PRO_5047087926" evidence="2">
    <location>
        <begin position="19"/>
        <end position="150"/>
    </location>
</feature>
<dbReference type="InterPro" id="IPR011051">
    <property type="entry name" value="RmlC_Cupin_sf"/>
</dbReference>
<dbReference type="EMBL" id="JAFEMO010000010">
    <property type="protein sequence ID" value="KAH7560997.1"/>
    <property type="molecule type" value="Genomic_DNA"/>
</dbReference>
<dbReference type="PANTHER" id="PTHR31189:SF2">
    <property type="entry name" value="RMLC-LIKE CUPINS SUPERFAMILY PROTEIN"/>
    <property type="match status" value="1"/>
</dbReference>
<protein>
    <submittedName>
        <fullName evidence="3">Uncharacterized protein</fullName>
    </submittedName>
</protein>
<evidence type="ECO:0000256" key="1">
    <source>
        <dbReference type="SAM" id="MobiDB-lite"/>
    </source>
</evidence>
<comment type="caution">
    <text evidence="3">The sequence shown here is derived from an EMBL/GenBank/DDBJ whole genome shotgun (WGS) entry which is preliminary data.</text>
</comment>
<keyword evidence="4" id="KW-1185">Reference proteome</keyword>
<dbReference type="Proteomes" id="UP000827721">
    <property type="component" value="Unassembled WGS sequence"/>
</dbReference>
<dbReference type="SUPFAM" id="SSF51182">
    <property type="entry name" value="RmlC-like cupins"/>
    <property type="match status" value="1"/>
</dbReference>
<evidence type="ECO:0000313" key="3">
    <source>
        <dbReference type="EMBL" id="KAH7560997.1"/>
    </source>
</evidence>
<keyword evidence="2" id="KW-0732">Signal</keyword>
<organism evidence="3 4">
    <name type="scientific">Xanthoceras sorbifolium</name>
    <dbReference type="NCBI Taxonomy" id="99658"/>
    <lineage>
        <taxon>Eukaryota</taxon>
        <taxon>Viridiplantae</taxon>
        <taxon>Streptophyta</taxon>
        <taxon>Embryophyta</taxon>
        <taxon>Tracheophyta</taxon>
        <taxon>Spermatophyta</taxon>
        <taxon>Magnoliopsida</taxon>
        <taxon>eudicotyledons</taxon>
        <taxon>Gunneridae</taxon>
        <taxon>Pentapetalae</taxon>
        <taxon>rosids</taxon>
        <taxon>malvids</taxon>
        <taxon>Sapindales</taxon>
        <taxon>Sapindaceae</taxon>
        <taxon>Xanthoceroideae</taxon>
        <taxon>Xanthoceras</taxon>
    </lineage>
</organism>
<gene>
    <name evidence="3" type="ORF">JRO89_XS10G0156200</name>
</gene>
<evidence type="ECO:0000313" key="4">
    <source>
        <dbReference type="Proteomes" id="UP000827721"/>
    </source>
</evidence>
<sequence length="150" mass="17123">MRSYILSLLLLMLVLCHGVAMMRETVHMEEGEEGDWGGEREMEERGWEEEEEEEEGERGRQDEGSFLLQRSMQVVKTAAGEMRVVMTSGGGRVADRPMHIGFITMEPETLFVPQYIDSSLILFVNRGEATVGSIYKNELEERQLKTGDVY</sequence>
<feature type="signal peptide" evidence="2">
    <location>
        <begin position="1"/>
        <end position="18"/>
    </location>
</feature>
<name>A0ABQ8HJ07_9ROSI</name>
<dbReference type="InterPro" id="IPR050253">
    <property type="entry name" value="Seed_Storage-Functional"/>
</dbReference>
<dbReference type="PANTHER" id="PTHR31189">
    <property type="entry name" value="OS03G0336100 PROTEIN-RELATED"/>
    <property type="match status" value="1"/>
</dbReference>
<feature type="compositionally biased region" description="Acidic residues" evidence="1">
    <location>
        <begin position="46"/>
        <end position="56"/>
    </location>
</feature>
<accession>A0ABQ8HJ07</accession>
<feature type="region of interest" description="Disordered" evidence="1">
    <location>
        <begin position="29"/>
        <end position="64"/>
    </location>
</feature>